<gene>
    <name evidence="2" type="ORF">KQX54_020301</name>
</gene>
<evidence type="ECO:0008006" key="4">
    <source>
        <dbReference type="Google" id="ProtNLM"/>
    </source>
</evidence>
<name>A0AAV7J8A1_COTGL</name>
<dbReference type="Proteomes" id="UP000826195">
    <property type="component" value="Unassembled WGS sequence"/>
</dbReference>
<proteinExistence type="predicted"/>
<comment type="caution">
    <text evidence="2">The sequence shown here is derived from an EMBL/GenBank/DDBJ whole genome shotgun (WGS) entry which is preliminary data.</text>
</comment>
<evidence type="ECO:0000313" key="2">
    <source>
        <dbReference type="EMBL" id="KAH0568307.1"/>
    </source>
</evidence>
<dbReference type="EMBL" id="JAHXZJ010000001">
    <property type="protein sequence ID" value="KAH0568307.1"/>
    <property type="molecule type" value="Genomic_DNA"/>
</dbReference>
<sequence>MLWMIALALCLEMSTLVSAIARRTTSPTRSPDDYNLANDELDHPKFFKINSFFFEFTTFFSTTAAQMPKLVLSRMQIGHSFVILRFAYKRGISFSTHQITL</sequence>
<dbReference type="AlphaFoldDB" id="A0AAV7J8A1"/>
<feature type="chain" id="PRO_5043664209" description="Secreted protein" evidence="1">
    <location>
        <begin position="20"/>
        <end position="101"/>
    </location>
</feature>
<protein>
    <recommendedName>
        <fullName evidence="4">Secreted protein</fullName>
    </recommendedName>
</protein>
<evidence type="ECO:0000256" key="1">
    <source>
        <dbReference type="SAM" id="SignalP"/>
    </source>
</evidence>
<accession>A0AAV7J8A1</accession>
<organism evidence="2 3">
    <name type="scientific">Cotesia glomerata</name>
    <name type="common">Lepidopteran parasitic wasp</name>
    <name type="synonym">Apanteles glomeratus</name>
    <dbReference type="NCBI Taxonomy" id="32391"/>
    <lineage>
        <taxon>Eukaryota</taxon>
        <taxon>Metazoa</taxon>
        <taxon>Ecdysozoa</taxon>
        <taxon>Arthropoda</taxon>
        <taxon>Hexapoda</taxon>
        <taxon>Insecta</taxon>
        <taxon>Pterygota</taxon>
        <taxon>Neoptera</taxon>
        <taxon>Endopterygota</taxon>
        <taxon>Hymenoptera</taxon>
        <taxon>Apocrita</taxon>
        <taxon>Ichneumonoidea</taxon>
        <taxon>Braconidae</taxon>
        <taxon>Microgastrinae</taxon>
        <taxon>Cotesia</taxon>
    </lineage>
</organism>
<feature type="signal peptide" evidence="1">
    <location>
        <begin position="1"/>
        <end position="19"/>
    </location>
</feature>
<evidence type="ECO:0000313" key="3">
    <source>
        <dbReference type="Proteomes" id="UP000826195"/>
    </source>
</evidence>
<keyword evidence="3" id="KW-1185">Reference proteome</keyword>
<keyword evidence="1" id="KW-0732">Signal</keyword>
<reference evidence="2 3" key="1">
    <citation type="journal article" date="2021" name="J. Hered.">
        <title>A chromosome-level genome assembly of the parasitoid wasp, Cotesia glomerata (Hymenoptera: Braconidae).</title>
        <authorList>
            <person name="Pinto B.J."/>
            <person name="Weis J.J."/>
            <person name="Gamble T."/>
            <person name="Ode P.J."/>
            <person name="Paul R."/>
            <person name="Zaspel J.M."/>
        </authorList>
    </citation>
    <scope>NUCLEOTIDE SEQUENCE [LARGE SCALE GENOMIC DNA]</scope>
    <source>
        <strain evidence="2">CgM1</strain>
    </source>
</reference>